<dbReference type="AlphaFoldDB" id="A0A552ATW7"/>
<feature type="region of interest" description="Disordered" evidence="1">
    <location>
        <begin position="95"/>
        <end position="117"/>
    </location>
</feature>
<dbReference type="EMBL" id="SFBR01000041">
    <property type="protein sequence ID" value="TRT88921.1"/>
    <property type="molecule type" value="Genomic_DNA"/>
</dbReference>
<comment type="caution">
    <text evidence="2">The sequence shown here is derived from an EMBL/GenBank/DDBJ whole genome shotgun (WGS) entry which is preliminary data.</text>
</comment>
<dbReference type="Proteomes" id="UP000316280">
    <property type="component" value="Unassembled WGS sequence"/>
</dbReference>
<name>A0A552ATW7_MICAE</name>
<accession>A0A552ATW7</accession>
<evidence type="ECO:0008006" key="4">
    <source>
        <dbReference type="Google" id="ProtNLM"/>
    </source>
</evidence>
<organism evidence="2 3">
    <name type="scientific">Microcystis aeruginosa Ma_OC_H_19870700_S124</name>
    <dbReference type="NCBI Taxonomy" id="2486262"/>
    <lineage>
        <taxon>Bacteria</taxon>
        <taxon>Bacillati</taxon>
        <taxon>Cyanobacteriota</taxon>
        <taxon>Cyanophyceae</taxon>
        <taxon>Oscillatoriophycideae</taxon>
        <taxon>Chroococcales</taxon>
        <taxon>Microcystaceae</taxon>
        <taxon>Microcystis</taxon>
    </lineage>
</organism>
<evidence type="ECO:0000313" key="3">
    <source>
        <dbReference type="Proteomes" id="UP000316280"/>
    </source>
</evidence>
<sequence>MKQQHYRMTLEEAIALHQCGLISSTALLYCYLRIRLAPGWKITLHQREISQQLGISKAAFYKGIQRLKDKKLIDWEAPNGVVVILGQNGDSLDKSETVGQNGDSLDKSETVGQNRDSLDKSETLLDKMETSLDKMETLTPSKTLPVKASVVPPDSYQIFIKSLSDTAREKFFNFVREKVKDFNPPIHDIEAWLAGKNGAGKERSRVYYEMFQSELQERDWENHSKREEWIAEIRQGKGRFVAQGGPPEEWETRKAFADWAITNNLVWGNKS</sequence>
<evidence type="ECO:0000256" key="1">
    <source>
        <dbReference type="SAM" id="MobiDB-lite"/>
    </source>
</evidence>
<reference evidence="2 3" key="1">
    <citation type="submission" date="2019-01" db="EMBL/GenBank/DDBJ databases">
        <title>Coherence of Microcystis species and biogeography revealed through population genomics.</title>
        <authorList>
            <person name="Perez-Carrascal O.M."/>
            <person name="Terrat Y."/>
            <person name="Giani A."/>
            <person name="Fortin N."/>
            <person name="Tromas N."/>
            <person name="Shapiro B.J."/>
        </authorList>
    </citation>
    <scope>NUCLEOTIDE SEQUENCE [LARGE SCALE GENOMIC DNA]</scope>
    <source>
        <strain evidence="2">Ma_OC_H_19870700_S124</strain>
    </source>
</reference>
<proteinExistence type="predicted"/>
<gene>
    <name evidence="2" type="ORF">EWV63_04940</name>
</gene>
<evidence type="ECO:0000313" key="2">
    <source>
        <dbReference type="EMBL" id="TRT88921.1"/>
    </source>
</evidence>
<protein>
    <recommendedName>
        <fullName evidence="4">Helix-turn-helix domain-containing protein</fullName>
    </recommendedName>
</protein>